<reference evidence="1 2" key="1">
    <citation type="journal article" date="2015" name="Genome Biol. Evol.">
        <title>Comparative Genomics of a Bacterivorous Green Alga Reveals Evolutionary Causalities and Consequences of Phago-Mixotrophic Mode of Nutrition.</title>
        <authorList>
            <person name="Burns J.A."/>
            <person name="Paasch A."/>
            <person name="Narechania A."/>
            <person name="Kim E."/>
        </authorList>
    </citation>
    <scope>NUCLEOTIDE SEQUENCE [LARGE SCALE GENOMIC DNA]</scope>
    <source>
        <strain evidence="1 2">PLY_AMNH</strain>
    </source>
</reference>
<dbReference type="EMBL" id="LGRX02006311">
    <property type="protein sequence ID" value="KAK3276947.1"/>
    <property type="molecule type" value="Genomic_DNA"/>
</dbReference>
<dbReference type="PANTHER" id="PTHR11319">
    <property type="entry name" value="G PROTEIN-COUPLED RECEPTOR-RELATED"/>
    <property type="match status" value="1"/>
</dbReference>
<evidence type="ECO:0000313" key="1">
    <source>
        <dbReference type="EMBL" id="KAK3276947.1"/>
    </source>
</evidence>
<dbReference type="AlphaFoldDB" id="A0AAE0L9L3"/>
<dbReference type="InterPro" id="IPR011050">
    <property type="entry name" value="Pectin_lyase_fold/virulence"/>
</dbReference>
<dbReference type="Proteomes" id="UP001190700">
    <property type="component" value="Unassembled WGS sequence"/>
</dbReference>
<comment type="caution">
    <text evidence="1">The sequence shown here is derived from an EMBL/GenBank/DDBJ whole genome shotgun (WGS) entry which is preliminary data.</text>
</comment>
<dbReference type="PANTHER" id="PTHR11319:SF35">
    <property type="entry name" value="OUTER MEMBRANE PROTEIN PMPC-RELATED"/>
    <property type="match status" value="1"/>
</dbReference>
<keyword evidence="2" id="KW-1185">Reference proteome</keyword>
<protein>
    <recommendedName>
        <fullName evidence="3">Right handed beta helix domain-containing protein</fullName>
    </recommendedName>
</protein>
<evidence type="ECO:0000313" key="2">
    <source>
        <dbReference type="Proteomes" id="UP001190700"/>
    </source>
</evidence>
<gene>
    <name evidence="1" type="ORF">CYMTET_15015</name>
</gene>
<sequence length="290" mass="30587">MPAVPLADKGAIINLEEAGEGIRVLLEGCFVRSNAAATEGGVLYSTISNLTVEIRDSLMTANNAGTGNGGCFFIEEENAVILIFNSTFSYNYAAVHGGVMYMGSSGSVEISHSEFYTNSALEGTGGLMSSFGMVQLMLQHSVVHGHSADIGGVFYSSTTNLQGDSLPSWTPPPHRHRAVGRRFGPGDWASCGRDGSEDRLFKSSYVLMDSVLQDNQAYGDGGMLMAGKAVLVQVFNCHVAANTCSQGEGGALYISVDGGLEMLDSQLHNNRGQVREGGRVTQRGPGKMGA</sequence>
<name>A0AAE0L9L3_9CHLO</name>
<proteinExistence type="predicted"/>
<accession>A0AAE0L9L3</accession>
<evidence type="ECO:0008006" key="3">
    <source>
        <dbReference type="Google" id="ProtNLM"/>
    </source>
</evidence>
<dbReference type="SUPFAM" id="SSF51126">
    <property type="entry name" value="Pectin lyase-like"/>
    <property type="match status" value="1"/>
</dbReference>
<organism evidence="1 2">
    <name type="scientific">Cymbomonas tetramitiformis</name>
    <dbReference type="NCBI Taxonomy" id="36881"/>
    <lineage>
        <taxon>Eukaryota</taxon>
        <taxon>Viridiplantae</taxon>
        <taxon>Chlorophyta</taxon>
        <taxon>Pyramimonadophyceae</taxon>
        <taxon>Pyramimonadales</taxon>
        <taxon>Pyramimonadaceae</taxon>
        <taxon>Cymbomonas</taxon>
    </lineage>
</organism>